<evidence type="ECO:0000313" key="2">
    <source>
        <dbReference type="Proteomes" id="UP001216390"/>
    </source>
</evidence>
<accession>A0AAE9Y3F8</accession>
<dbReference type="Proteomes" id="UP001216390">
    <property type="component" value="Chromosome"/>
</dbReference>
<sequence>MAEVPLSVAEREARTLAAIDAANDDDPDRVVVAGEERPLQQTLGRIASEWVDRLDPDATPAQRLAARAHHLRRWELPRDSFPEGRSGYLRWRTAAKTRHANDVVLLLQEQGWDAATVEEARRLVRKEGLGRDPDVQVHEDAVCLAFLTVQLDEAAELMGDKTVGVLRRTAAKMSDQGLAHAAELPLSDEGRALLEAALEPEPEA</sequence>
<organism evidence="1 2">
    <name type="scientific">Iamia majanohamensis</name>
    <dbReference type="NCBI Taxonomy" id="467976"/>
    <lineage>
        <taxon>Bacteria</taxon>
        <taxon>Bacillati</taxon>
        <taxon>Actinomycetota</taxon>
        <taxon>Acidimicrobiia</taxon>
        <taxon>Acidimicrobiales</taxon>
        <taxon>Iamiaceae</taxon>
        <taxon>Iamia</taxon>
    </lineage>
</organism>
<dbReference type="AlphaFoldDB" id="A0AAE9Y3F8"/>
<name>A0AAE9Y3F8_9ACTN</name>
<dbReference type="InterPro" id="IPR025255">
    <property type="entry name" value="DUF4202"/>
</dbReference>
<gene>
    <name evidence="1" type="ORF">PO878_14780</name>
</gene>
<protein>
    <submittedName>
        <fullName evidence="1">DUF4202 domain-containing protein</fullName>
    </submittedName>
</protein>
<dbReference type="PANTHER" id="PTHR41729">
    <property type="entry name" value="GLUTAMYL-TRNA SYNTHETASE"/>
    <property type="match status" value="1"/>
</dbReference>
<dbReference type="PANTHER" id="PTHR41729:SF1">
    <property type="entry name" value="GLUTAMYL-TRNA SYNTHETASE"/>
    <property type="match status" value="1"/>
</dbReference>
<evidence type="ECO:0000313" key="1">
    <source>
        <dbReference type="EMBL" id="WCO65765.1"/>
    </source>
</evidence>
<dbReference type="KEGG" id="ima:PO878_14780"/>
<keyword evidence="2" id="KW-1185">Reference proteome</keyword>
<proteinExistence type="predicted"/>
<dbReference type="RefSeq" id="WP_272735292.1">
    <property type="nucleotide sequence ID" value="NZ_CP116942.1"/>
</dbReference>
<dbReference type="Pfam" id="PF13875">
    <property type="entry name" value="DUF4202"/>
    <property type="match status" value="1"/>
</dbReference>
<reference evidence="1" key="1">
    <citation type="submission" date="2023-01" db="EMBL/GenBank/DDBJ databases">
        <title>The diversity of Class Acidimicrobiia in South China Sea sediment environments and the proposal of Iamia marina sp. nov., a novel species of the genus Iamia.</title>
        <authorList>
            <person name="He Y."/>
            <person name="Tian X."/>
        </authorList>
    </citation>
    <scope>NUCLEOTIDE SEQUENCE</scope>
    <source>
        <strain evidence="1">DSM 19957</strain>
    </source>
</reference>
<dbReference type="EMBL" id="CP116942">
    <property type="protein sequence ID" value="WCO65765.1"/>
    <property type="molecule type" value="Genomic_DNA"/>
</dbReference>